<evidence type="ECO:0000313" key="1">
    <source>
        <dbReference type="EMBL" id="KAJ5227439.1"/>
    </source>
</evidence>
<gene>
    <name evidence="1" type="ORF">N7469_007445</name>
</gene>
<comment type="caution">
    <text evidence="1">The sequence shown here is derived from an EMBL/GenBank/DDBJ whole genome shotgun (WGS) entry which is preliminary data.</text>
</comment>
<reference evidence="1" key="1">
    <citation type="submission" date="2022-11" db="EMBL/GenBank/DDBJ databases">
        <authorList>
            <person name="Petersen C."/>
        </authorList>
    </citation>
    <scope>NUCLEOTIDE SEQUENCE</scope>
    <source>
        <strain evidence="1">IBT 23319</strain>
    </source>
</reference>
<name>A0A9W9NZ90_PENCI</name>
<dbReference type="EMBL" id="JAPQKT010000006">
    <property type="protein sequence ID" value="KAJ5227439.1"/>
    <property type="molecule type" value="Genomic_DNA"/>
</dbReference>
<protein>
    <submittedName>
        <fullName evidence="1">Uncharacterized protein</fullName>
    </submittedName>
</protein>
<proteinExistence type="predicted"/>
<reference evidence="1" key="2">
    <citation type="journal article" date="2023" name="IMA Fungus">
        <title>Comparative genomic study of the Penicillium genus elucidates a diverse pangenome and 15 lateral gene transfer events.</title>
        <authorList>
            <person name="Petersen C."/>
            <person name="Sorensen T."/>
            <person name="Nielsen M.R."/>
            <person name="Sondergaard T.E."/>
            <person name="Sorensen J.L."/>
            <person name="Fitzpatrick D.A."/>
            <person name="Frisvad J.C."/>
            <person name="Nielsen K.L."/>
        </authorList>
    </citation>
    <scope>NUCLEOTIDE SEQUENCE</scope>
    <source>
        <strain evidence="1">IBT 23319</strain>
    </source>
</reference>
<organism evidence="1 2">
    <name type="scientific">Penicillium citrinum</name>
    <dbReference type="NCBI Taxonomy" id="5077"/>
    <lineage>
        <taxon>Eukaryota</taxon>
        <taxon>Fungi</taxon>
        <taxon>Dikarya</taxon>
        <taxon>Ascomycota</taxon>
        <taxon>Pezizomycotina</taxon>
        <taxon>Eurotiomycetes</taxon>
        <taxon>Eurotiomycetidae</taxon>
        <taxon>Eurotiales</taxon>
        <taxon>Aspergillaceae</taxon>
        <taxon>Penicillium</taxon>
    </lineage>
</organism>
<accession>A0A9W9NZ90</accession>
<dbReference type="GeneID" id="81385530"/>
<dbReference type="RefSeq" id="XP_056499804.1">
    <property type="nucleotide sequence ID" value="XM_056646363.1"/>
</dbReference>
<evidence type="ECO:0000313" key="2">
    <source>
        <dbReference type="Proteomes" id="UP001147733"/>
    </source>
</evidence>
<dbReference type="Proteomes" id="UP001147733">
    <property type="component" value="Unassembled WGS sequence"/>
</dbReference>
<dbReference type="AlphaFoldDB" id="A0A9W9NZ90"/>
<keyword evidence="2" id="KW-1185">Reference proteome</keyword>
<sequence>MGNMEFSIDDVIISKGLLGSSGVLSHEDPGERDPDQDLSQAVILSPETPRNHYMENQKVAKKKSTSSGACAESARAMRAGFLDLRGLGPKYRTATSDVE</sequence>